<dbReference type="RefSeq" id="WP_002716943.1">
    <property type="nucleotide sequence ID" value="NZ_UFSI01000001.1"/>
</dbReference>
<evidence type="ECO:0000256" key="1">
    <source>
        <dbReference type="ARBA" id="ARBA00006484"/>
    </source>
</evidence>
<gene>
    <name evidence="4" type="primary">fabG_10</name>
    <name evidence="4" type="ORF">NCTC12722_03340</name>
</gene>
<dbReference type="EMBL" id="UIGB01000001">
    <property type="protein sequence ID" value="SUU86119.1"/>
    <property type="molecule type" value="Genomic_DNA"/>
</dbReference>
<dbReference type="Gene3D" id="3.40.50.720">
    <property type="entry name" value="NAD(P)-binding Rossmann-like Domain"/>
    <property type="match status" value="1"/>
</dbReference>
<dbReference type="Pfam" id="PF13561">
    <property type="entry name" value="adh_short_C2"/>
    <property type="match status" value="1"/>
</dbReference>
<dbReference type="PRINTS" id="PR00080">
    <property type="entry name" value="SDRFAMILY"/>
</dbReference>
<feature type="domain" description="Ketoreductase" evidence="3">
    <location>
        <begin position="4"/>
        <end position="171"/>
    </location>
</feature>
<evidence type="ECO:0000259" key="3">
    <source>
        <dbReference type="SMART" id="SM00822"/>
    </source>
</evidence>
<keyword evidence="2 4" id="KW-0560">Oxidoreductase</keyword>
<dbReference type="SUPFAM" id="SSF51735">
    <property type="entry name" value="NAD(P)-binding Rossmann-fold domains"/>
    <property type="match status" value="1"/>
</dbReference>
<dbReference type="FunFam" id="3.40.50.720:FF:000173">
    <property type="entry name" value="3-oxoacyl-[acyl-carrier protein] reductase"/>
    <property type="match status" value="1"/>
</dbReference>
<dbReference type="PANTHER" id="PTHR42879:SF2">
    <property type="entry name" value="3-OXOACYL-[ACYL-CARRIER-PROTEIN] REDUCTASE FABG"/>
    <property type="match status" value="1"/>
</dbReference>
<organism evidence="4 5">
    <name type="scientific">Afipia felis</name>
    <name type="common">Cat scratch disease bacillus</name>
    <dbReference type="NCBI Taxonomy" id="1035"/>
    <lineage>
        <taxon>Bacteria</taxon>
        <taxon>Pseudomonadati</taxon>
        <taxon>Pseudomonadota</taxon>
        <taxon>Alphaproteobacteria</taxon>
        <taxon>Hyphomicrobiales</taxon>
        <taxon>Nitrobacteraceae</taxon>
        <taxon>Afipia</taxon>
    </lineage>
</organism>
<comment type="similarity">
    <text evidence="1">Belongs to the short-chain dehydrogenases/reductases (SDR) family.</text>
</comment>
<dbReference type="OrthoDB" id="7568484at2"/>
<dbReference type="EC" id="1.1.1.100" evidence="4"/>
<dbReference type="AlphaFoldDB" id="A0A380WBV8"/>
<evidence type="ECO:0000313" key="4">
    <source>
        <dbReference type="EMBL" id="SUU86119.1"/>
    </source>
</evidence>
<dbReference type="InterPro" id="IPR036291">
    <property type="entry name" value="NAD(P)-bd_dom_sf"/>
</dbReference>
<sequence length="240" mass="25457">MTEEAVVVTGASRGIGLALVEHLAREKHKIIAISRSAPEQPIPAEFVSIDLADAASAREKLREIASRYTVTRLVNNAGAPYPELLDDVTLENYQAAMDINLRAALLCTQAFLPAMRKSRFGRIVNISSRAALGKEMRASYGAAKAGLIGFTRTCALELASAGITVNAVAPGPIATELYLRNNPSDEKSLKAVSSRIPMQRLGRPNEVAAAISFFLSDAASYVTGQVLYVCGGTSVGAAHL</sequence>
<dbReference type="Proteomes" id="UP000254343">
    <property type="component" value="Unassembled WGS sequence"/>
</dbReference>
<dbReference type="SMART" id="SM00822">
    <property type="entry name" value="PKS_KR"/>
    <property type="match status" value="1"/>
</dbReference>
<proteinExistence type="inferred from homology"/>
<dbReference type="PANTHER" id="PTHR42879">
    <property type="entry name" value="3-OXOACYL-(ACYL-CARRIER-PROTEIN) REDUCTASE"/>
    <property type="match status" value="1"/>
</dbReference>
<dbReference type="InterPro" id="IPR002347">
    <property type="entry name" value="SDR_fam"/>
</dbReference>
<protein>
    <submittedName>
        <fullName evidence="4">3-oxoacyl-[acyl-carrier-protein] reductase FabG</fullName>
        <ecNumber evidence="4">1.1.1.100</ecNumber>
    </submittedName>
</protein>
<evidence type="ECO:0000313" key="5">
    <source>
        <dbReference type="Proteomes" id="UP000254343"/>
    </source>
</evidence>
<name>A0A380WBV8_AFIFE</name>
<dbReference type="CDD" id="cd05233">
    <property type="entry name" value="SDR_c"/>
    <property type="match status" value="1"/>
</dbReference>
<evidence type="ECO:0000256" key="2">
    <source>
        <dbReference type="ARBA" id="ARBA00023002"/>
    </source>
</evidence>
<reference evidence="4 5" key="1">
    <citation type="submission" date="2018-06" db="EMBL/GenBank/DDBJ databases">
        <authorList>
            <consortium name="Pathogen Informatics"/>
            <person name="Doyle S."/>
        </authorList>
    </citation>
    <scope>NUCLEOTIDE SEQUENCE [LARGE SCALE GENOMIC DNA]</scope>
    <source>
        <strain evidence="4 5">NCTC12722</strain>
    </source>
</reference>
<dbReference type="GO" id="GO:0004316">
    <property type="term" value="F:3-oxoacyl-[acyl-carrier-protein] reductase (NADPH) activity"/>
    <property type="evidence" value="ECO:0007669"/>
    <property type="project" value="UniProtKB-EC"/>
</dbReference>
<dbReference type="InterPro" id="IPR057326">
    <property type="entry name" value="KR_dom"/>
</dbReference>
<accession>A0A380WBV8</accession>
<dbReference type="InterPro" id="IPR050259">
    <property type="entry name" value="SDR"/>
</dbReference>
<dbReference type="PRINTS" id="PR00081">
    <property type="entry name" value="GDHRDH"/>
</dbReference>